<comment type="caution">
    <text evidence="3">The sequence shown here is derived from an EMBL/GenBank/DDBJ whole genome shotgun (WGS) entry which is preliminary data.</text>
</comment>
<dbReference type="InterPro" id="IPR001173">
    <property type="entry name" value="Glyco_trans_2-like"/>
</dbReference>
<dbReference type="RefSeq" id="WP_131011528.1">
    <property type="nucleotide sequence ID" value="NZ_SIRE01000002.1"/>
</dbReference>
<gene>
    <name evidence="3" type="ORF">EYB31_01745</name>
</gene>
<reference evidence="3 4" key="1">
    <citation type="submission" date="2019-02" db="EMBL/GenBank/DDBJ databases">
        <title>Paenibacillus sp. nov., isolated from surface-sterilized tissue of Thalictrum simplex L.</title>
        <authorList>
            <person name="Tuo L."/>
        </authorList>
    </citation>
    <scope>NUCLEOTIDE SEQUENCE [LARGE SCALE GENOMIC DNA]</scope>
    <source>
        <strain evidence="3 4">N2SHLJ1</strain>
    </source>
</reference>
<evidence type="ECO:0000313" key="3">
    <source>
        <dbReference type="EMBL" id="TBL81742.1"/>
    </source>
</evidence>
<dbReference type="Pfam" id="PF00535">
    <property type="entry name" value="Glycos_transf_2"/>
    <property type="match status" value="1"/>
</dbReference>
<evidence type="ECO:0000313" key="4">
    <source>
        <dbReference type="Proteomes" id="UP000293142"/>
    </source>
</evidence>
<evidence type="ECO:0000259" key="2">
    <source>
        <dbReference type="Pfam" id="PF00535"/>
    </source>
</evidence>
<dbReference type="Gene3D" id="3.90.550.10">
    <property type="entry name" value="Spore Coat Polysaccharide Biosynthesis Protein SpsA, Chain A"/>
    <property type="match status" value="1"/>
</dbReference>
<protein>
    <submittedName>
        <fullName evidence="3">Glycosyltransferase</fullName>
    </submittedName>
</protein>
<keyword evidence="3" id="KW-0808">Transferase</keyword>
<dbReference type="SUPFAM" id="SSF53448">
    <property type="entry name" value="Nucleotide-diphospho-sugar transferases"/>
    <property type="match status" value="1"/>
</dbReference>
<feature type="region of interest" description="Disordered" evidence="1">
    <location>
        <begin position="1"/>
        <end position="23"/>
    </location>
</feature>
<keyword evidence="4" id="KW-1185">Reference proteome</keyword>
<dbReference type="OrthoDB" id="2902148at2"/>
<dbReference type="InterPro" id="IPR029044">
    <property type="entry name" value="Nucleotide-diphossugar_trans"/>
</dbReference>
<feature type="domain" description="Glycosyltransferase 2-like" evidence="2">
    <location>
        <begin position="148"/>
        <end position="258"/>
    </location>
</feature>
<dbReference type="AlphaFoldDB" id="A0A4V2J4Y8"/>
<dbReference type="Proteomes" id="UP000293142">
    <property type="component" value="Unassembled WGS sequence"/>
</dbReference>
<sequence length="388" mass="42492">MLKRRAAVARRRTAAPKRGPAGKKLRVGVVKRRSAAVKFGTKARKRRKTGGSARSRRKPAIRFKVKPGSWLNWGIDAGKKDAGDHPIGGEASHQIALNRIWQETSKAKHLSSWPNYWSAAKGYVQGYSQVSGIHAENWVLMPTGKTVSAVLTVMNEEDSVLSVVQELRRLPLKELIVVVNGSEDQTFQKVRSGSDALVVYYQHRLGHDVGRAIGSKLADSDIILFVDGDFTIPAEQLLPFIASVDRGTDMALNNITPYLGSYASLDAVSIVKRFLNLVMGRPDLASNSLTAVPHAVSRKALETIGIESLMVPPKAQIKALLAGLSISAPWSVDVISMNKMKRFNSGERSPVADLIVGDHIEAFGAAFEKKGDRLSFPDKLRKRHYAAE</sequence>
<dbReference type="GO" id="GO:0016740">
    <property type="term" value="F:transferase activity"/>
    <property type="evidence" value="ECO:0007669"/>
    <property type="project" value="UniProtKB-KW"/>
</dbReference>
<name>A0A4V2J4Y8_9BACL</name>
<evidence type="ECO:0000256" key="1">
    <source>
        <dbReference type="SAM" id="MobiDB-lite"/>
    </source>
</evidence>
<dbReference type="EMBL" id="SIRE01000002">
    <property type="protein sequence ID" value="TBL81742.1"/>
    <property type="molecule type" value="Genomic_DNA"/>
</dbReference>
<organism evidence="3 4">
    <name type="scientific">Paenibacillus thalictri</name>
    <dbReference type="NCBI Taxonomy" id="2527873"/>
    <lineage>
        <taxon>Bacteria</taxon>
        <taxon>Bacillati</taxon>
        <taxon>Bacillota</taxon>
        <taxon>Bacilli</taxon>
        <taxon>Bacillales</taxon>
        <taxon>Paenibacillaceae</taxon>
        <taxon>Paenibacillus</taxon>
    </lineage>
</organism>
<accession>A0A4V2J4Y8</accession>
<proteinExistence type="predicted"/>